<evidence type="ECO:0000313" key="2">
    <source>
        <dbReference type="EMBL" id="GBB93313.1"/>
    </source>
</evidence>
<organism evidence="2 3">
    <name type="scientific">Rhizophagus clarus</name>
    <dbReference type="NCBI Taxonomy" id="94130"/>
    <lineage>
        <taxon>Eukaryota</taxon>
        <taxon>Fungi</taxon>
        <taxon>Fungi incertae sedis</taxon>
        <taxon>Mucoromycota</taxon>
        <taxon>Glomeromycotina</taxon>
        <taxon>Glomeromycetes</taxon>
        <taxon>Glomerales</taxon>
        <taxon>Glomeraceae</taxon>
        <taxon>Rhizophagus</taxon>
    </lineage>
</organism>
<dbReference type="EMBL" id="BEXD01001279">
    <property type="protein sequence ID" value="GBB93313.1"/>
    <property type="molecule type" value="Genomic_DNA"/>
</dbReference>
<keyword evidence="1" id="KW-0812">Transmembrane</keyword>
<feature type="transmembrane region" description="Helical" evidence="1">
    <location>
        <begin position="117"/>
        <end position="139"/>
    </location>
</feature>
<protein>
    <submittedName>
        <fullName evidence="2">Uncharacterized protein</fullName>
    </submittedName>
</protein>
<keyword evidence="1" id="KW-1133">Transmembrane helix</keyword>
<keyword evidence="3" id="KW-1185">Reference proteome</keyword>
<sequence>MTDTIKLLEDGLKIDQENGGVGTNDQENDGVGKDLKKGSSEFLQNLPEELQAVYDDLSPEANNEDKTNYLKSTLANQKKQRSKGVLAINFLTAVVVLLMTLGINIAKVVTGLESEVFSIISYSTMYIIQSITIVLVLICEKGFNKKRIFYVLVPLFLSGIGVGVNHEKLILAILLFGPGVVFASWIKDLKILLS</sequence>
<reference evidence="2 3" key="1">
    <citation type="submission" date="2017-11" db="EMBL/GenBank/DDBJ databases">
        <title>The genome of Rhizophagus clarus HR1 reveals common genetic basis of auxotrophy among arbuscular mycorrhizal fungi.</title>
        <authorList>
            <person name="Kobayashi Y."/>
        </authorList>
    </citation>
    <scope>NUCLEOTIDE SEQUENCE [LARGE SCALE GENOMIC DNA]</scope>
    <source>
        <strain evidence="2 3">HR1</strain>
    </source>
</reference>
<evidence type="ECO:0000256" key="1">
    <source>
        <dbReference type="SAM" id="Phobius"/>
    </source>
</evidence>
<evidence type="ECO:0000313" key="3">
    <source>
        <dbReference type="Proteomes" id="UP000247702"/>
    </source>
</evidence>
<feature type="transmembrane region" description="Helical" evidence="1">
    <location>
        <begin position="148"/>
        <end position="164"/>
    </location>
</feature>
<name>A0A2Z6QSC7_9GLOM</name>
<feature type="transmembrane region" description="Helical" evidence="1">
    <location>
        <begin position="170"/>
        <end position="186"/>
    </location>
</feature>
<feature type="transmembrane region" description="Helical" evidence="1">
    <location>
        <begin position="85"/>
        <end position="105"/>
    </location>
</feature>
<accession>A0A2Z6QSC7</accession>
<dbReference type="AlphaFoldDB" id="A0A2Z6QSC7"/>
<comment type="caution">
    <text evidence="2">The sequence shown here is derived from an EMBL/GenBank/DDBJ whole genome shotgun (WGS) entry which is preliminary data.</text>
</comment>
<proteinExistence type="predicted"/>
<keyword evidence="1" id="KW-0472">Membrane</keyword>
<dbReference type="Proteomes" id="UP000247702">
    <property type="component" value="Unassembled WGS sequence"/>
</dbReference>
<gene>
    <name evidence="2" type="ORF">RclHR1_21490002</name>
</gene>